<accession>A0ABD1DZ65</accession>
<keyword evidence="3" id="KW-1185">Reference proteome</keyword>
<name>A0ABD1DZ65_HYPHA</name>
<comment type="caution">
    <text evidence="2">The sequence shown here is derived from an EMBL/GenBank/DDBJ whole genome shotgun (WGS) entry which is preliminary data.</text>
</comment>
<evidence type="ECO:0000313" key="3">
    <source>
        <dbReference type="Proteomes" id="UP001566132"/>
    </source>
</evidence>
<reference evidence="2 3" key="1">
    <citation type="submission" date="2024-05" db="EMBL/GenBank/DDBJ databases">
        <title>Genetic variation in Jamaican populations of the coffee berry borer (Hypothenemus hampei).</title>
        <authorList>
            <person name="Errbii M."/>
            <person name="Myrie A."/>
        </authorList>
    </citation>
    <scope>NUCLEOTIDE SEQUENCE [LARGE SCALE GENOMIC DNA]</scope>
    <source>
        <strain evidence="2">JA-Hopewell-2020-01-JO</strain>
        <tissue evidence="2">Whole body</tissue>
    </source>
</reference>
<evidence type="ECO:0008006" key="4">
    <source>
        <dbReference type="Google" id="ProtNLM"/>
    </source>
</evidence>
<feature type="compositionally biased region" description="Polar residues" evidence="1">
    <location>
        <begin position="60"/>
        <end position="72"/>
    </location>
</feature>
<proteinExistence type="predicted"/>
<feature type="region of interest" description="Disordered" evidence="1">
    <location>
        <begin position="55"/>
        <end position="85"/>
    </location>
</feature>
<protein>
    <recommendedName>
        <fullName evidence="4">MADF domain-containing protein</fullName>
    </recommendedName>
</protein>
<dbReference type="EMBL" id="JBDJPC010000021">
    <property type="protein sequence ID" value="KAL1487688.1"/>
    <property type="molecule type" value="Genomic_DNA"/>
</dbReference>
<evidence type="ECO:0000313" key="2">
    <source>
        <dbReference type="EMBL" id="KAL1487688.1"/>
    </source>
</evidence>
<gene>
    <name evidence="2" type="ORF">ABEB36_015665</name>
</gene>
<sequence length="114" mass="13071">MDIAEVQAHWRYLREKYTREKRTLNTQPSGSASKATWELMTNLLLVGSLLKKKRTKSTLDSQNSSSVDINDCNNQENPQETEPENIYMLESNLEDGYSFQTTIPSTESNELPLK</sequence>
<dbReference type="Proteomes" id="UP001566132">
    <property type="component" value="Unassembled WGS sequence"/>
</dbReference>
<dbReference type="AlphaFoldDB" id="A0ABD1DZ65"/>
<organism evidence="2 3">
    <name type="scientific">Hypothenemus hampei</name>
    <name type="common">Coffee berry borer</name>
    <dbReference type="NCBI Taxonomy" id="57062"/>
    <lineage>
        <taxon>Eukaryota</taxon>
        <taxon>Metazoa</taxon>
        <taxon>Ecdysozoa</taxon>
        <taxon>Arthropoda</taxon>
        <taxon>Hexapoda</taxon>
        <taxon>Insecta</taxon>
        <taxon>Pterygota</taxon>
        <taxon>Neoptera</taxon>
        <taxon>Endopterygota</taxon>
        <taxon>Coleoptera</taxon>
        <taxon>Polyphaga</taxon>
        <taxon>Cucujiformia</taxon>
        <taxon>Curculionidae</taxon>
        <taxon>Scolytinae</taxon>
        <taxon>Hypothenemus</taxon>
    </lineage>
</organism>
<evidence type="ECO:0000256" key="1">
    <source>
        <dbReference type="SAM" id="MobiDB-lite"/>
    </source>
</evidence>